<proteinExistence type="predicted"/>
<sequence length="264" mass="30431">MVEALLELKKMEWEEYESQTTREHMISTEVRWGRIAKSLKEKNCATYASQCHGKWEVVVGGYRKIKDHNNRSGNAPFSSLSKIERKDSKLPLEFSDKWIEILDFFYRQRANISPPCMAKSGDIGVGSPGIAEITVDVEPVREEASAVERGHTFGNERIVREVEEKRHQRESKKLKWLEEQAVSNKRWQEEIENRQNDRMRVLMTMSTTLLCIQLALERANLVPSFNSLTTEDIHMEDAEVETDPILMWALAIQLASIVVASFAF</sequence>
<dbReference type="PANTHER" id="PTHR33492">
    <property type="entry name" value="OSJNBA0043A12.37 PROTEIN-RELATED"/>
    <property type="match status" value="1"/>
</dbReference>
<organism evidence="2 3">
    <name type="scientific">Riccia fluitans</name>
    <dbReference type="NCBI Taxonomy" id="41844"/>
    <lineage>
        <taxon>Eukaryota</taxon>
        <taxon>Viridiplantae</taxon>
        <taxon>Streptophyta</taxon>
        <taxon>Embryophyta</taxon>
        <taxon>Marchantiophyta</taxon>
        <taxon>Marchantiopsida</taxon>
        <taxon>Marchantiidae</taxon>
        <taxon>Marchantiales</taxon>
        <taxon>Ricciaceae</taxon>
        <taxon>Riccia</taxon>
    </lineage>
</organism>
<evidence type="ECO:0000313" key="2">
    <source>
        <dbReference type="EMBL" id="KAL2650999.1"/>
    </source>
</evidence>
<evidence type="ECO:0000313" key="3">
    <source>
        <dbReference type="Proteomes" id="UP001605036"/>
    </source>
</evidence>
<dbReference type="Gene3D" id="1.10.10.60">
    <property type="entry name" value="Homeodomain-like"/>
    <property type="match status" value="1"/>
</dbReference>
<accession>A0ABD1ZHT0</accession>
<protein>
    <recommendedName>
        <fullName evidence="4">Myb-like domain-containing protein</fullName>
    </recommendedName>
</protein>
<reference evidence="2 3" key="1">
    <citation type="submission" date="2024-09" db="EMBL/GenBank/DDBJ databases">
        <title>Chromosome-scale assembly of Riccia fluitans.</title>
        <authorList>
            <person name="Paukszto L."/>
            <person name="Sawicki J."/>
            <person name="Karawczyk K."/>
            <person name="Piernik-Szablinska J."/>
            <person name="Szczecinska M."/>
            <person name="Mazdziarz M."/>
        </authorList>
    </citation>
    <scope>NUCLEOTIDE SEQUENCE [LARGE SCALE GENOMIC DNA]</scope>
    <source>
        <strain evidence="2">Rf_01</strain>
        <tissue evidence="2">Aerial parts of the thallus</tissue>
    </source>
</reference>
<gene>
    <name evidence="2" type="ORF">R1flu_019127</name>
</gene>
<dbReference type="EMBL" id="JBHFFA010000001">
    <property type="protein sequence ID" value="KAL2650999.1"/>
    <property type="molecule type" value="Genomic_DNA"/>
</dbReference>
<dbReference type="PANTHER" id="PTHR33492:SF11">
    <property type="entry name" value="OS04G0670900 PROTEIN"/>
    <property type="match status" value="1"/>
</dbReference>
<name>A0ABD1ZHT0_9MARC</name>
<evidence type="ECO:0008006" key="4">
    <source>
        <dbReference type="Google" id="ProtNLM"/>
    </source>
</evidence>
<feature type="coiled-coil region" evidence="1">
    <location>
        <begin position="160"/>
        <end position="197"/>
    </location>
</feature>
<dbReference type="Proteomes" id="UP001605036">
    <property type="component" value="Unassembled WGS sequence"/>
</dbReference>
<keyword evidence="1" id="KW-0175">Coiled coil</keyword>
<dbReference type="AlphaFoldDB" id="A0ABD1ZHT0"/>
<evidence type="ECO:0000256" key="1">
    <source>
        <dbReference type="SAM" id="Coils"/>
    </source>
</evidence>
<comment type="caution">
    <text evidence="2">The sequence shown here is derived from an EMBL/GenBank/DDBJ whole genome shotgun (WGS) entry which is preliminary data.</text>
</comment>
<keyword evidence="3" id="KW-1185">Reference proteome</keyword>